<sequence length="368" mass="39230">MSKFLQLLCTLLSLTAFNVKADESISQPPISENKNSTRPDFRIINGAEASLSQFPFTVFIYSDLDDSGAVCGGTLIAPNVVITAAHCLYDGVLPISKYNIYVSAGSVYNIVTNDNMYSVSRSIPHPSYSARTAANDIGILILSKSTTVSPSDFAKIYDLPISNDFTTAAAGWGKTSNIKNDTVSDVLMTVPLVLSSSSNCKKFNPRYTNNDGMVICTENKNSQDTCYGDSGGPFVYTGVSPYPLLGVTSFGNSPAALAADPNSDERPACADNDGYGFYTHVYHYIDWIASSTLLDKNSITYSNKDSAPAPSKVTPPSNTITYGEIGNLITSDAAAQKGISAGTSLKHQSGIISMAVVSHILLTLFALF</sequence>
<dbReference type="STRING" id="133412.A0A1R1Y946"/>
<dbReference type="Proteomes" id="UP000187283">
    <property type="component" value="Unassembled WGS sequence"/>
</dbReference>
<dbReference type="GO" id="GO:0004252">
    <property type="term" value="F:serine-type endopeptidase activity"/>
    <property type="evidence" value="ECO:0007669"/>
    <property type="project" value="InterPro"/>
</dbReference>
<dbReference type="FunFam" id="2.40.10.10:FF:000068">
    <property type="entry name" value="transmembrane protease serine 2"/>
    <property type="match status" value="1"/>
</dbReference>
<organism evidence="6 7">
    <name type="scientific">Smittium culicis</name>
    <dbReference type="NCBI Taxonomy" id="133412"/>
    <lineage>
        <taxon>Eukaryota</taxon>
        <taxon>Fungi</taxon>
        <taxon>Fungi incertae sedis</taxon>
        <taxon>Zoopagomycota</taxon>
        <taxon>Kickxellomycotina</taxon>
        <taxon>Harpellomycetes</taxon>
        <taxon>Harpellales</taxon>
        <taxon>Legeriomycetaceae</taxon>
        <taxon>Smittium</taxon>
    </lineage>
</organism>
<evidence type="ECO:0000313" key="6">
    <source>
        <dbReference type="EMBL" id="OMJ23462.1"/>
    </source>
</evidence>
<evidence type="ECO:0000256" key="3">
    <source>
        <dbReference type="RuleBase" id="RU363034"/>
    </source>
</evidence>
<evidence type="ECO:0000256" key="1">
    <source>
        <dbReference type="ARBA" id="ARBA00007664"/>
    </source>
</evidence>
<dbReference type="EMBL" id="LSSN01000538">
    <property type="protein sequence ID" value="OMJ23462.1"/>
    <property type="molecule type" value="Genomic_DNA"/>
</dbReference>
<proteinExistence type="inferred from homology"/>
<keyword evidence="3" id="KW-0720">Serine protease</keyword>
<dbReference type="InterPro" id="IPR018114">
    <property type="entry name" value="TRYPSIN_HIS"/>
</dbReference>
<keyword evidence="7" id="KW-1185">Reference proteome</keyword>
<feature type="chain" id="PRO_5013272123" evidence="4">
    <location>
        <begin position="22"/>
        <end position="368"/>
    </location>
</feature>
<dbReference type="AlphaFoldDB" id="A0A1R1Y946"/>
<dbReference type="PRINTS" id="PR00722">
    <property type="entry name" value="CHYMOTRYPSIN"/>
</dbReference>
<dbReference type="PROSITE" id="PS00134">
    <property type="entry name" value="TRYPSIN_HIS"/>
    <property type="match status" value="1"/>
</dbReference>
<dbReference type="CDD" id="cd00190">
    <property type="entry name" value="Tryp_SPc"/>
    <property type="match status" value="1"/>
</dbReference>
<dbReference type="OrthoDB" id="6380398at2759"/>
<evidence type="ECO:0000313" key="7">
    <source>
        <dbReference type="Proteomes" id="UP000187283"/>
    </source>
</evidence>
<gene>
    <name evidence="6" type="ORF">AYI70_g2256</name>
</gene>
<dbReference type="PANTHER" id="PTHR24276">
    <property type="entry name" value="POLYSERASE-RELATED"/>
    <property type="match status" value="1"/>
</dbReference>
<dbReference type="Gene3D" id="2.40.10.10">
    <property type="entry name" value="Trypsin-like serine proteases"/>
    <property type="match status" value="1"/>
</dbReference>
<dbReference type="SMART" id="SM00020">
    <property type="entry name" value="Tryp_SPc"/>
    <property type="match status" value="1"/>
</dbReference>
<keyword evidence="2" id="KW-1015">Disulfide bond</keyword>
<dbReference type="InterPro" id="IPR050430">
    <property type="entry name" value="Peptidase_S1"/>
</dbReference>
<evidence type="ECO:0000259" key="5">
    <source>
        <dbReference type="PROSITE" id="PS50240"/>
    </source>
</evidence>
<dbReference type="PANTHER" id="PTHR24276:SF91">
    <property type="entry name" value="AT26814P-RELATED"/>
    <property type="match status" value="1"/>
</dbReference>
<feature type="signal peptide" evidence="4">
    <location>
        <begin position="1"/>
        <end position="21"/>
    </location>
</feature>
<dbReference type="GO" id="GO:0006508">
    <property type="term" value="P:proteolysis"/>
    <property type="evidence" value="ECO:0007669"/>
    <property type="project" value="UniProtKB-KW"/>
</dbReference>
<accession>A0A1R1Y946</accession>
<evidence type="ECO:0000256" key="4">
    <source>
        <dbReference type="SAM" id="SignalP"/>
    </source>
</evidence>
<dbReference type="PROSITE" id="PS50240">
    <property type="entry name" value="TRYPSIN_DOM"/>
    <property type="match status" value="1"/>
</dbReference>
<keyword evidence="4" id="KW-0732">Signal</keyword>
<dbReference type="PROSITE" id="PS00135">
    <property type="entry name" value="TRYPSIN_SER"/>
    <property type="match status" value="1"/>
</dbReference>
<reference evidence="6 7" key="1">
    <citation type="submission" date="2017-01" db="EMBL/GenBank/DDBJ databases">
        <authorList>
            <person name="Mah S.A."/>
            <person name="Swanson W.J."/>
            <person name="Moy G.W."/>
            <person name="Vacquier V.D."/>
        </authorList>
    </citation>
    <scope>NUCLEOTIDE SEQUENCE [LARGE SCALE GENOMIC DNA]</scope>
    <source>
        <strain evidence="6 7">GSMNP</strain>
    </source>
</reference>
<protein>
    <submittedName>
        <fullName evidence="6">Plasma kallikrein</fullName>
    </submittedName>
</protein>
<dbReference type="InterPro" id="IPR001254">
    <property type="entry name" value="Trypsin_dom"/>
</dbReference>
<dbReference type="InterPro" id="IPR043504">
    <property type="entry name" value="Peptidase_S1_PA_chymotrypsin"/>
</dbReference>
<name>A0A1R1Y946_9FUNG</name>
<keyword evidence="3" id="KW-0378">Hydrolase</keyword>
<comment type="caution">
    <text evidence="6">The sequence shown here is derived from an EMBL/GenBank/DDBJ whole genome shotgun (WGS) entry which is preliminary data.</text>
</comment>
<comment type="similarity">
    <text evidence="1">Belongs to the peptidase S1 family.</text>
</comment>
<dbReference type="Pfam" id="PF00089">
    <property type="entry name" value="Trypsin"/>
    <property type="match status" value="1"/>
</dbReference>
<dbReference type="InterPro" id="IPR033116">
    <property type="entry name" value="TRYPSIN_SER"/>
</dbReference>
<dbReference type="InterPro" id="IPR009003">
    <property type="entry name" value="Peptidase_S1_PA"/>
</dbReference>
<feature type="domain" description="Peptidase S1" evidence="5">
    <location>
        <begin position="43"/>
        <end position="293"/>
    </location>
</feature>
<keyword evidence="3" id="KW-0645">Protease</keyword>
<dbReference type="InterPro" id="IPR001314">
    <property type="entry name" value="Peptidase_S1A"/>
</dbReference>
<dbReference type="SUPFAM" id="SSF50494">
    <property type="entry name" value="Trypsin-like serine proteases"/>
    <property type="match status" value="1"/>
</dbReference>
<evidence type="ECO:0000256" key="2">
    <source>
        <dbReference type="ARBA" id="ARBA00023157"/>
    </source>
</evidence>